<dbReference type="InterPro" id="IPR015943">
    <property type="entry name" value="WD40/YVTN_repeat-like_dom_sf"/>
</dbReference>
<dbReference type="Gene3D" id="2.130.10.10">
    <property type="entry name" value="YVTN repeat-like/Quinoprotein amine dehydrogenase"/>
    <property type="match status" value="1"/>
</dbReference>
<dbReference type="STRING" id="1075417.SAMN05421823_11370"/>
<reference evidence="2 3" key="1">
    <citation type="submission" date="2016-10" db="EMBL/GenBank/DDBJ databases">
        <authorList>
            <person name="de Groot N.N."/>
        </authorList>
    </citation>
    <scope>NUCLEOTIDE SEQUENCE [LARGE SCALE GENOMIC DNA]</scope>
    <source>
        <strain evidence="2 3">DSM 25186</strain>
    </source>
</reference>
<proteinExistence type="predicted"/>
<dbReference type="OrthoDB" id="863842at2"/>
<sequence length="1169" mass="126587">MIHVNVHHRIALAILWMSTLSVSALVPTHLYAQARLYGATTSGGLGAGTLFSSQPDGSDFRVEYAFLDLGYQPADRPVQASNALFYSVNTLGGDHNLGTIFHSSASGEFTRLHAFTPGEGQAATGLTEGPDGALYGMTRTAFYRLALDGTFTIAYTFSDADGTLPVGSLILGSDGYFYGSTSLGGANDLGTVFRIMPDGTGFDKLHDMTETDGGRPVGSLLEAGGALYGVALGTGLNWQSVGEGSVFRLQTDGTGFAVLHTFPQPNQPVGGLVQAPNGYLYGIYTSAGGGYGATYDVYKLQPDGTAYSVLPATIGIGSDRFYNQRILKSLMVANDNHLYGFYEGTRDGSRFSEAGPTTLFRIESDDSFTELDTPYDYHPIGSFIQGNDGYLYALSDYYIVTLLDGTQAPGSLFRIATSSSPTEHVHPLGPPDGGNCDALSLTLIGDYLYGTCRQGGASQSGTFFRYHLPSSTFQKLHDFSNGRFPGGKIALYNQRLYGLLMDYNESARSTGSYGSWVNLFSMALDGSAYTEVPDFFNLFDYAIAPWSGLILGSDGFLYFSNGGFVDFIYGDNASVVKAPVAGSSTEEILTFSYSLNEDGYYDIPQGFEPHELIEGSDGFLYMMTNFGGDFYNGSNYEEDKGTIVKVAKDGSMPEVLHHFNTSDGDGPIGGLVEGSGGLLYGMTHQGGTHGLGTLFSIHLDGSGFQKLYDFSTVSGGAPVGSLLLGEDGYLYGTTQQEGSDDYGTLFRLMTDGSGFQRLHDFQIADGTHPFSGLVYYDATSTDVRLSFEAECAEVGAHWTTSTSTLTSHGQYAYASSSNYSPTGQASDRIRFTFEAPQTDHYTVAARFRALGPNRNSFWVRLNGGAWQRWDLPVGSPYQWATLPFSGAELMSGTNHIDVEYREAHTNFDKLVVTDGSLPTDLGPEATNCRVDFTAYLEAECAEVGTNWQTNGSTLASHGAYAYSSTSHFSPTDMMSDRIRFAFEAPQTDHYTISARFRAISNNRNSFWIRLNDGAWQRWDLPVGDAYQWADVPFSGEELMSGTNTIDFEFREFHTNFDKLFITNTGEAASGMGSAATNCSDTRQASATRAAALEIYPNPTQGQFTLFSTEVDLDQAQVQVATLEGRVLSHVPVQRQASGLEIDLRGQPAGIYVIRATTHEQVFTLRAIKQ</sequence>
<evidence type="ECO:0000313" key="2">
    <source>
        <dbReference type="EMBL" id="SDM41972.1"/>
    </source>
</evidence>
<dbReference type="AlphaFoldDB" id="A0A1G9T2W0"/>
<keyword evidence="3" id="KW-1185">Reference proteome</keyword>
<dbReference type="Gene3D" id="2.60.120.260">
    <property type="entry name" value="Galactose-binding domain-like"/>
    <property type="match status" value="2"/>
</dbReference>
<evidence type="ECO:0000313" key="3">
    <source>
        <dbReference type="Proteomes" id="UP000198510"/>
    </source>
</evidence>
<gene>
    <name evidence="2" type="ORF">SAMN05421823_11370</name>
</gene>
<dbReference type="SUPFAM" id="SSF63829">
    <property type="entry name" value="Calcium-dependent phosphotriesterase"/>
    <property type="match status" value="1"/>
</dbReference>
<dbReference type="RefSeq" id="WP_089687536.1">
    <property type="nucleotide sequence ID" value="NZ_FNFO01000013.1"/>
</dbReference>
<accession>A0A1G9T2W0</accession>
<dbReference type="InterPro" id="IPR026444">
    <property type="entry name" value="Secre_tail"/>
</dbReference>
<dbReference type="Pfam" id="PF18962">
    <property type="entry name" value="Por_Secre_tail"/>
    <property type="match status" value="1"/>
</dbReference>
<name>A0A1G9T2W0_9BACT</name>
<dbReference type="NCBIfam" id="TIGR04183">
    <property type="entry name" value="Por_Secre_tail"/>
    <property type="match status" value="1"/>
</dbReference>
<protein>
    <submittedName>
        <fullName evidence="2">Por secretion system C-terminal sorting domain-containing protein</fullName>
    </submittedName>
</protein>
<dbReference type="InterPro" id="IPR022519">
    <property type="entry name" value="Gloeo/Verruco_rpt"/>
</dbReference>
<evidence type="ECO:0000259" key="1">
    <source>
        <dbReference type="Pfam" id="PF18962"/>
    </source>
</evidence>
<dbReference type="Proteomes" id="UP000198510">
    <property type="component" value="Unassembled WGS sequence"/>
</dbReference>
<dbReference type="EMBL" id="FNFO01000013">
    <property type="protein sequence ID" value="SDM41972.1"/>
    <property type="molecule type" value="Genomic_DNA"/>
</dbReference>
<dbReference type="NCBIfam" id="TIGR03803">
    <property type="entry name" value="Gloeo_Verruco"/>
    <property type="match status" value="7"/>
</dbReference>
<organism evidence="2 3">
    <name type="scientific">Catalinimonas alkaloidigena</name>
    <dbReference type="NCBI Taxonomy" id="1075417"/>
    <lineage>
        <taxon>Bacteria</taxon>
        <taxon>Pseudomonadati</taxon>
        <taxon>Bacteroidota</taxon>
        <taxon>Cytophagia</taxon>
        <taxon>Cytophagales</taxon>
        <taxon>Catalimonadaceae</taxon>
        <taxon>Catalinimonas</taxon>
    </lineage>
</organism>
<feature type="domain" description="Secretion system C-terminal sorting" evidence="1">
    <location>
        <begin position="1094"/>
        <end position="1162"/>
    </location>
</feature>